<evidence type="ECO:0000313" key="3">
    <source>
        <dbReference type="EMBL" id="PWK36098.1"/>
    </source>
</evidence>
<dbReference type="AlphaFoldDB" id="A0A316EXD0"/>
<dbReference type="Gene3D" id="2.60.120.260">
    <property type="entry name" value="Galactose-binding domain-like"/>
    <property type="match status" value="1"/>
</dbReference>
<sequence length="166" mass="17770">MIMRRDTLTSALLAVAATVLIAALPISRADAAAGDGTPSDPNINFVGRWDKTNPAAYGAYWARAYLRSGFTGRPVKIKLRDTIHLWASVDGKAFTPFSGSDTINLTPTALGAGNHTLIMSYRQVAGSYTGDAAFQGLVLDSVRARSSRQIGLNWSFSPKTRSPRAP</sequence>
<gene>
    <name evidence="3" type="ORF">BC793_12479</name>
</gene>
<dbReference type="Pfam" id="PF17996">
    <property type="entry name" value="CE2_N"/>
    <property type="match status" value="1"/>
</dbReference>
<evidence type="ECO:0000256" key="1">
    <source>
        <dbReference type="SAM" id="SignalP"/>
    </source>
</evidence>
<accession>A0A316EXD0</accession>
<dbReference type="InterPro" id="IPR040794">
    <property type="entry name" value="CE2_N"/>
</dbReference>
<evidence type="ECO:0000313" key="4">
    <source>
        <dbReference type="Proteomes" id="UP000245697"/>
    </source>
</evidence>
<keyword evidence="4" id="KW-1185">Reference proteome</keyword>
<dbReference type="Proteomes" id="UP000245697">
    <property type="component" value="Unassembled WGS sequence"/>
</dbReference>
<name>A0A316EXD0_9ACTN</name>
<feature type="chain" id="PRO_5016308219" description="Carbohydrate esterase 2 N-terminal domain-containing protein" evidence="1">
    <location>
        <begin position="32"/>
        <end position="166"/>
    </location>
</feature>
<reference evidence="3 4" key="1">
    <citation type="submission" date="2018-05" db="EMBL/GenBank/DDBJ databases">
        <title>Genomic Encyclopedia of Archaeal and Bacterial Type Strains, Phase II (KMG-II): from individual species to whole genera.</title>
        <authorList>
            <person name="Goeker M."/>
        </authorList>
    </citation>
    <scope>NUCLEOTIDE SEQUENCE [LARGE SCALE GENOMIC DNA]</scope>
    <source>
        <strain evidence="3 4">DSM 45184</strain>
    </source>
</reference>
<comment type="caution">
    <text evidence="3">The sequence shown here is derived from an EMBL/GenBank/DDBJ whole genome shotgun (WGS) entry which is preliminary data.</text>
</comment>
<feature type="domain" description="Carbohydrate esterase 2 N-terminal" evidence="2">
    <location>
        <begin position="45"/>
        <end position="140"/>
    </location>
</feature>
<organism evidence="3 4">
    <name type="scientific">Actinoplanes xinjiangensis</name>
    <dbReference type="NCBI Taxonomy" id="512350"/>
    <lineage>
        <taxon>Bacteria</taxon>
        <taxon>Bacillati</taxon>
        <taxon>Actinomycetota</taxon>
        <taxon>Actinomycetes</taxon>
        <taxon>Micromonosporales</taxon>
        <taxon>Micromonosporaceae</taxon>
        <taxon>Actinoplanes</taxon>
    </lineage>
</organism>
<proteinExistence type="predicted"/>
<keyword evidence="1" id="KW-0732">Signal</keyword>
<feature type="signal peptide" evidence="1">
    <location>
        <begin position="1"/>
        <end position="31"/>
    </location>
</feature>
<evidence type="ECO:0000259" key="2">
    <source>
        <dbReference type="Pfam" id="PF17996"/>
    </source>
</evidence>
<protein>
    <recommendedName>
        <fullName evidence="2">Carbohydrate esterase 2 N-terminal domain-containing protein</fullName>
    </recommendedName>
</protein>
<dbReference type="EMBL" id="QGGR01000024">
    <property type="protein sequence ID" value="PWK36098.1"/>
    <property type="molecule type" value="Genomic_DNA"/>
</dbReference>